<proteinExistence type="inferred from homology"/>
<comment type="similarity">
    <text evidence="2">Belongs to the calcineurin regulatory subunit family.</text>
</comment>
<dbReference type="Gramene" id="KCW81667">
    <property type="protein sequence ID" value="KCW81667"/>
    <property type="gene ID" value="EUGRSUZ_C03031"/>
</dbReference>
<keyword evidence="2" id="KW-0106">Calcium</keyword>
<sequence length="199" mass="22239">MSASACVPRDIIGTELHLLHVLVLLPRGFTCRPFSITSSRRAEQKISFPRTPSLSLSLSLADGSPRPRMEARRTSRDSSRSSSLTIGERICAAFIPLASIAEVVAFAVGSCCENRARRDKKGRCYRFGDVNRLASETRFTSNEVEALYELFKKLSSSIIDDGLIHMEELQLALLSTPTGENLFLDRFDRRRRDSILVLC</sequence>
<dbReference type="Gramene" id="KCW81666">
    <property type="protein sequence ID" value="KCW81666"/>
    <property type="gene ID" value="EUGRSUZ_C03031"/>
</dbReference>
<dbReference type="EMBL" id="KK198755">
    <property type="protein sequence ID" value="KCW81667.1"/>
    <property type="molecule type" value="Genomic_DNA"/>
</dbReference>
<dbReference type="AlphaFoldDB" id="A0A059CU02"/>
<keyword evidence="1 2" id="KW-0677">Repeat</keyword>
<comment type="subcellular location">
    <subcellularLocation>
        <location evidence="2">Membrane</location>
    </subcellularLocation>
</comment>
<evidence type="ECO:0000256" key="1">
    <source>
        <dbReference type="ARBA" id="ARBA00022737"/>
    </source>
</evidence>
<dbReference type="GO" id="GO:0019900">
    <property type="term" value="F:kinase binding"/>
    <property type="evidence" value="ECO:0007669"/>
    <property type="project" value="UniProtKB-UniRule"/>
</dbReference>
<name>A0A059CU02_EUCGR</name>
<dbReference type="PANTHER" id="PTHR23056:SF26">
    <property type="entry name" value="CALCINEURIN B-LIKE PROTEIN 10"/>
    <property type="match status" value="1"/>
</dbReference>
<protein>
    <recommendedName>
        <fullName evidence="2">Calcineurin B-like protein</fullName>
    </recommendedName>
</protein>
<dbReference type="GO" id="GO:0016020">
    <property type="term" value="C:membrane"/>
    <property type="evidence" value="ECO:0007669"/>
    <property type="project" value="UniProtKB-SubCell"/>
</dbReference>
<keyword evidence="2" id="KW-0479">Metal-binding</keyword>
<dbReference type="Gene3D" id="1.10.238.10">
    <property type="entry name" value="EF-hand"/>
    <property type="match status" value="1"/>
</dbReference>
<comment type="subunit">
    <text evidence="2">Homodimer. Interacts with CIPK.</text>
</comment>
<accession>A0A059CU02</accession>
<dbReference type="Gramene" id="KCW81668">
    <property type="protein sequence ID" value="KCW81668"/>
    <property type="gene ID" value="EUGRSUZ_C03031"/>
</dbReference>
<feature type="region of interest" description="Disordered" evidence="3">
    <location>
        <begin position="58"/>
        <end position="80"/>
    </location>
</feature>
<feature type="compositionally biased region" description="Basic and acidic residues" evidence="3">
    <location>
        <begin position="65"/>
        <end position="79"/>
    </location>
</feature>
<organism evidence="4">
    <name type="scientific">Eucalyptus grandis</name>
    <name type="common">Flooded gum</name>
    <dbReference type="NCBI Taxonomy" id="71139"/>
    <lineage>
        <taxon>Eukaryota</taxon>
        <taxon>Viridiplantae</taxon>
        <taxon>Streptophyta</taxon>
        <taxon>Embryophyta</taxon>
        <taxon>Tracheophyta</taxon>
        <taxon>Spermatophyta</taxon>
        <taxon>Magnoliopsida</taxon>
        <taxon>eudicotyledons</taxon>
        <taxon>Gunneridae</taxon>
        <taxon>Pentapetalae</taxon>
        <taxon>rosids</taxon>
        <taxon>malvids</taxon>
        <taxon>Myrtales</taxon>
        <taxon>Myrtaceae</taxon>
        <taxon>Myrtoideae</taxon>
        <taxon>Eucalypteae</taxon>
        <taxon>Eucalyptus</taxon>
    </lineage>
</organism>
<reference evidence="4" key="1">
    <citation type="submission" date="2013-07" db="EMBL/GenBank/DDBJ databases">
        <title>The genome of Eucalyptus grandis.</title>
        <authorList>
            <person name="Schmutz J."/>
            <person name="Hayes R."/>
            <person name="Myburg A."/>
            <person name="Tuskan G."/>
            <person name="Grattapaglia D."/>
            <person name="Rokhsar D.S."/>
        </authorList>
    </citation>
    <scope>NUCLEOTIDE SEQUENCE</scope>
    <source>
        <tissue evidence="4">Leaf extractions</tissue>
    </source>
</reference>
<dbReference type="eggNOG" id="KOG0034">
    <property type="taxonomic scope" value="Eukaryota"/>
</dbReference>
<dbReference type="GO" id="GO:0005509">
    <property type="term" value="F:calcium ion binding"/>
    <property type="evidence" value="ECO:0007669"/>
    <property type="project" value="UniProtKB-UniRule"/>
</dbReference>
<dbReference type="EMBL" id="KK198755">
    <property type="protein sequence ID" value="KCW81668.1"/>
    <property type="molecule type" value="Genomic_DNA"/>
</dbReference>
<dbReference type="InterPro" id="IPR045198">
    <property type="entry name" value="CNBL1-10"/>
</dbReference>
<evidence type="ECO:0000256" key="2">
    <source>
        <dbReference type="RuleBase" id="RU369080"/>
    </source>
</evidence>
<dbReference type="STRING" id="71139.A0A059CU02"/>
<evidence type="ECO:0000256" key="3">
    <source>
        <dbReference type="SAM" id="MobiDB-lite"/>
    </source>
</evidence>
<keyword evidence="2" id="KW-0472">Membrane</keyword>
<dbReference type="PANTHER" id="PTHR23056">
    <property type="entry name" value="CALCINEURIN B"/>
    <property type="match status" value="1"/>
</dbReference>
<comment type="function">
    <text evidence="2">Acts as a calcium sensor. CBL proteins interact with CIPK serine-threonine protein kinases. Binding of a CBL protein to the regulatory NAF domain of a CIPK protein lead to the activation of the kinase in a calcium-dependent manner.</text>
</comment>
<dbReference type="InterPro" id="IPR011992">
    <property type="entry name" value="EF-hand-dom_pair"/>
</dbReference>
<dbReference type="SUPFAM" id="SSF47473">
    <property type="entry name" value="EF-hand"/>
    <property type="match status" value="1"/>
</dbReference>
<evidence type="ECO:0000313" key="4">
    <source>
        <dbReference type="EMBL" id="KCW81666.1"/>
    </source>
</evidence>
<dbReference type="GO" id="GO:0019722">
    <property type="term" value="P:calcium-mediated signaling"/>
    <property type="evidence" value="ECO:0007669"/>
    <property type="project" value="UniProtKB-UniRule"/>
</dbReference>
<gene>
    <name evidence="4" type="ORF">EUGRSUZ_C03031</name>
</gene>
<dbReference type="EMBL" id="KK198755">
    <property type="protein sequence ID" value="KCW81666.1"/>
    <property type="molecule type" value="Genomic_DNA"/>
</dbReference>